<dbReference type="Proteomes" id="UP000027997">
    <property type="component" value="Unassembled WGS sequence"/>
</dbReference>
<dbReference type="eggNOG" id="COG1235">
    <property type="taxonomic scope" value="Bacteria"/>
</dbReference>
<dbReference type="InterPro" id="IPR001279">
    <property type="entry name" value="Metallo-B-lactamas"/>
</dbReference>
<evidence type="ECO:0000313" key="2">
    <source>
        <dbReference type="EMBL" id="KEI71683.1"/>
    </source>
</evidence>
<dbReference type="Gene3D" id="3.60.15.10">
    <property type="entry name" value="Ribonuclease Z/Hydroxyacylglutathione hydrolase-like"/>
    <property type="match status" value="1"/>
</dbReference>
<protein>
    <submittedName>
        <fullName evidence="2">Carbon-phosphorus lyase</fullName>
    </submittedName>
</protein>
<dbReference type="GO" id="GO:0019700">
    <property type="term" value="P:organic phosphonate catabolic process"/>
    <property type="evidence" value="ECO:0007669"/>
    <property type="project" value="InterPro"/>
</dbReference>
<dbReference type="Pfam" id="PF12706">
    <property type="entry name" value="Lactamase_B_2"/>
    <property type="match status" value="1"/>
</dbReference>
<dbReference type="CDD" id="cd07736">
    <property type="entry name" value="PhnP-like_MBL-fold"/>
    <property type="match status" value="1"/>
</dbReference>
<keyword evidence="3" id="KW-1185">Reference proteome</keyword>
<organism evidence="2 3">
    <name type="scientific">Endozoicomonas elysicola</name>
    <dbReference type="NCBI Taxonomy" id="305900"/>
    <lineage>
        <taxon>Bacteria</taxon>
        <taxon>Pseudomonadati</taxon>
        <taxon>Pseudomonadota</taxon>
        <taxon>Gammaproteobacteria</taxon>
        <taxon>Oceanospirillales</taxon>
        <taxon>Endozoicomonadaceae</taxon>
        <taxon>Endozoicomonas</taxon>
    </lineage>
</organism>
<keyword evidence="2" id="KW-0456">Lyase</keyword>
<dbReference type="InterPro" id="IPR036866">
    <property type="entry name" value="RibonucZ/Hydroxyglut_hydro"/>
</dbReference>
<dbReference type="EMBL" id="JOJP01000001">
    <property type="protein sequence ID" value="KEI71683.1"/>
    <property type="molecule type" value="Genomic_DNA"/>
</dbReference>
<dbReference type="AlphaFoldDB" id="A0A081KC07"/>
<dbReference type="SUPFAM" id="SSF56281">
    <property type="entry name" value="Metallo-hydrolase/oxidoreductase"/>
    <property type="match status" value="1"/>
</dbReference>
<reference evidence="2 3" key="1">
    <citation type="submission" date="2014-06" db="EMBL/GenBank/DDBJ databases">
        <title>Whole Genome Sequences of Three Symbiotic Endozoicomonas Bacteria.</title>
        <authorList>
            <person name="Neave M.J."/>
            <person name="Apprill A."/>
            <person name="Voolstra C.R."/>
        </authorList>
    </citation>
    <scope>NUCLEOTIDE SEQUENCE [LARGE SCALE GENOMIC DNA]</scope>
    <source>
        <strain evidence="2 3">DSM 22380</strain>
    </source>
</reference>
<dbReference type="RefSeq" id="WP_020583383.1">
    <property type="nucleotide sequence ID" value="NZ_JOJP01000001.1"/>
</dbReference>
<sequence>MKFTLTGTGSVKGCPVYGCDCPACIKAVMDPFLRRRPASAILQSEGEQTLIDAGLTDLEERFPPGSLKQILLTHYHMDHIAGLYSLRWGSSLKIPVIGPDTSDAPTDLLKTPGILDFSPTVTPFAPFQLEGVEITPISLSHSRPTVGYVFHRNGRRLAYLTDTLGLPEETLTFFAEIPLNIMIIDCSYSPDMADPPGSHNSLKDVIELHNKIQPSRTILTHIGHELDNWMNTHPLPKDIEAGHDGLVITL</sequence>
<dbReference type="InterPro" id="IPR017693">
    <property type="entry name" value="Phosphonate_metab_PhnP"/>
</dbReference>
<gene>
    <name evidence="2" type="ORF">GV64_13895</name>
</gene>
<accession>A0A081KC07</accession>
<dbReference type="NCBIfam" id="TIGR03307">
    <property type="entry name" value="PhnP"/>
    <property type="match status" value="1"/>
</dbReference>
<comment type="caution">
    <text evidence="2">The sequence shown here is derived from an EMBL/GenBank/DDBJ whole genome shotgun (WGS) entry which is preliminary data.</text>
</comment>
<proteinExistence type="predicted"/>
<dbReference type="PANTHER" id="PTHR42663:SF6">
    <property type="entry name" value="HYDROLASE C777.06C-RELATED"/>
    <property type="match status" value="1"/>
</dbReference>
<dbReference type="STRING" id="305900.GV64_13895"/>
<dbReference type="GO" id="GO:0008081">
    <property type="term" value="F:phosphoric diester hydrolase activity"/>
    <property type="evidence" value="ECO:0007669"/>
    <property type="project" value="InterPro"/>
</dbReference>
<dbReference type="PANTHER" id="PTHR42663">
    <property type="entry name" value="HYDROLASE C777.06C-RELATED-RELATED"/>
    <property type="match status" value="1"/>
</dbReference>
<evidence type="ECO:0000259" key="1">
    <source>
        <dbReference type="SMART" id="SM00849"/>
    </source>
</evidence>
<dbReference type="GO" id="GO:0016829">
    <property type="term" value="F:lyase activity"/>
    <property type="evidence" value="ECO:0007669"/>
    <property type="project" value="UniProtKB-KW"/>
</dbReference>
<dbReference type="SMART" id="SM00849">
    <property type="entry name" value="Lactamase_B"/>
    <property type="match status" value="1"/>
</dbReference>
<name>A0A081KC07_9GAMM</name>
<dbReference type="InterPro" id="IPR035682">
    <property type="entry name" value="PhnP_MBL"/>
</dbReference>
<evidence type="ECO:0000313" key="3">
    <source>
        <dbReference type="Proteomes" id="UP000027997"/>
    </source>
</evidence>
<feature type="domain" description="Metallo-beta-lactamase" evidence="1">
    <location>
        <begin position="36"/>
        <end position="224"/>
    </location>
</feature>